<sequence length="235" mass="26546">MVARFLQIFSSEPCATTAEQTLRTNYIHSTFPLSRCSFIYARLENDSDNSIELRSVRAATAAASVVCTFNAPHARRFTFHDRLSALARAYSSCAMGRSPIVNYIRARESIAIAKLLCARSVRVNIALTVYQHCVLNPSVYAARKIAATRLVHATPSRRSVKKKKKKQKTQKLARKLASRFFSSLTVWRRLFLLSIEEAWNNLNIFARVRSLRDVSCSVVQVKVCVPSVLRQAHLL</sequence>
<proteinExistence type="predicted"/>
<protein>
    <submittedName>
        <fullName evidence="1">Uncharacterized protein</fullName>
    </submittedName>
</protein>
<dbReference type="EMBL" id="CADCXV010000706">
    <property type="protein sequence ID" value="CAB0033333.1"/>
    <property type="molecule type" value="Genomic_DNA"/>
</dbReference>
<evidence type="ECO:0000313" key="2">
    <source>
        <dbReference type="Proteomes" id="UP000479190"/>
    </source>
</evidence>
<accession>A0A6H5I9K7</accession>
<reference evidence="1 2" key="1">
    <citation type="submission" date="2020-02" db="EMBL/GenBank/DDBJ databases">
        <authorList>
            <person name="Ferguson B K."/>
        </authorList>
    </citation>
    <scope>NUCLEOTIDE SEQUENCE [LARGE SCALE GENOMIC DNA]</scope>
</reference>
<organism evidence="1 2">
    <name type="scientific">Trichogramma brassicae</name>
    <dbReference type="NCBI Taxonomy" id="86971"/>
    <lineage>
        <taxon>Eukaryota</taxon>
        <taxon>Metazoa</taxon>
        <taxon>Ecdysozoa</taxon>
        <taxon>Arthropoda</taxon>
        <taxon>Hexapoda</taxon>
        <taxon>Insecta</taxon>
        <taxon>Pterygota</taxon>
        <taxon>Neoptera</taxon>
        <taxon>Endopterygota</taxon>
        <taxon>Hymenoptera</taxon>
        <taxon>Apocrita</taxon>
        <taxon>Proctotrupomorpha</taxon>
        <taxon>Chalcidoidea</taxon>
        <taxon>Trichogrammatidae</taxon>
        <taxon>Trichogramma</taxon>
    </lineage>
</organism>
<keyword evidence="2" id="KW-1185">Reference proteome</keyword>
<name>A0A6H5I9K7_9HYME</name>
<dbReference type="AlphaFoldDB" id="A0A6H5I9K7"/>
<dbReference type="Proteomes" id="UP000479190">
    <property type="component" value="Unassembled WGS sequence"/>
</dbReference>
<evidence type="ECO:0000313" key="1">
    <source>
        <dbReference type="EMBL" id="CAB0033333.1"/>
    </source>
</evidence>
<gene>
    <name evidence="1" type="ORF">TBRA_LOCUS5250</name>
</gene>